<dbReference type="PANTHER" id="PTHR33607:SF2">
    <property type="entry name" value="ENDONUCLEASE-1"/>
    <property type="match status" value="1"/>
</dbReference>
<dbReference type="InterPro" id="IPR007346">
    <property type="entry name" value="Endonuclease-I"/>
</dbReference>
<keyword evidence="6" id="KW-0255">Endonuclease</keyword>
<feature type="compositionally biased region" description="Gly residues" evidence="3">
    <location>
        <begin position="139"/>
        <end position="148"/>
    </location>
</feature>
<feature type="chain" id="PRO_5047499149" evidence="4">
    <location>
        <begin position="27"/>
        <end position="374"/>
    </location>
</feature>
<accession>A0ABV6LTD7</accession>
<comment type="caution">
    <text evidence="6">The sequence shown here is derived from an EMBL/GenBank/DDBJ whole genome shotgun (WGS) entry which is preliminary data.</text>
</comment>
<evidence type="ECO:0000313" key="7">
    <source>
        <dbReference type="Proteomes" id="UP001589836"/>
    </source>
</evidence>
<evidence type="ECO:0000256" key="2">
    <source>
        <dbReference type="ARBA" id="ARBA00022801"/>
    </source>
</evidence>
<keyword evidence="7" id="KW-1185">Reference proteome</keyword>
<keyword evidence="4" id="KW-0732">Signal</keyword>
<dbReference type="Proteomes" id="UP001589836">
    <property type="component" value="Unassembled WGS sequence"/>
</dbReference>
<dbReference type="InterPro" id="IPR045939">
    <property type="entry name" value="YhcR_N"/>
</dbReference>
<organism evidence="6 7">
    <name type="scientific">Pontibacillus salicampi</name>
    <dbReference type="NCBI Taxonomy" id="1449801"/>
    <lineage>
        <taxon>Bacteria</taxon>
        <taxon>Bacillati</taxon>
        <taxon>Bacillota</taxon>
        <taxon>Bacilli</taxon>
        <taxon>Bacillales</taxon>
        <taxon>Bacillaceae</taxon>
        <taxon>Pontibacillus</taxon>
    </lineage>
</organism>
<reference evidence="6 7" key="1">
    <citation type="submission" date="2024-09" db="EMBL/GenBank/DDBJ databases">
        <authorList>
            <person name="Sun Q."/>
            <person name="Mori K."/>
        </authorList>
    </citation>
    <scope>NUCLEOTIDE SEQUENCE [LARGE SCALE GENOMIC DNA]</scope>
    <source>
        <strain evidence="6 7">NCAIM B.02529</strain>
    </source>
</reference>
<feature type="domain" description="Endonuclease YhcR N-terminal" evidence="5">
    <location>
        <begin position="30"/>
        <end position="133"/>
    </location>
</feature>
<dbReference type="RefSeq" id="WP_377350982.1">
    <property type="nucleotide sequence ID" value="NZ_JBHLTP010000013.1"/>
</dbReference>
<evidence type="ECO:0000256" key="4">
    <source>
        <dbReference type="SAM" id="SignalP"/>
    </source>
</evidence>
<feature type="region of interest" description="Disordered" evidence="3">
    <location>
        <begin position="240"/>
        <end position="283"/>
    </location>
</feature>
<feature type="signal peptide" evidence="4">
    <location>
        <begin position="1"/>
        <end position="26"/>
    </location>
</feature>
<proteinExistence type="predicted"/>
<keyword evidence="1" id="KW-0540">Nuclease</keyword>
<dbReference type="SUPFAM" id="SSF54060">
    <property type="entry name" value="His-Me finger endonucleases"/>
    <property type="match status" value="1"/>
</dbReference>
<dbReference type="Pfam" id="PF04231">
    <property type="entry name" value="Endonuclease_1"/>
    <property type="match status" value="1"/>
</dbReference>
<feature type="region of interest" description="Disordered" evidence="3">
    <location>
        <begin position="132"/>
        <end position="154"/>
    </location>
</feature>
<dbReference type="Pfam" id="PF19886">
    <property type="entry name" value="DUF6359"/>
    <property type="match status" value="1"/>
</dbReference>
<gene>
    <name evidence="6" type="ORF">ACFFGV_18470</name>
</gene>
<keyword evidence="2" id="KW-0378">Hydrolase</keyword>
<name>A0ABV6LTD7_9BACI</name>
<evidence type="ECO:0000313" key="6">
    <source>
        <dbReference type="EMBL" id="MFC0525572.1"/>
    </source>
</evidence>
<sequence length="374" mass="41520">MKQVKQFLFVVVSMVLLVSPLQQAHAAEALTVQEAMKEYDGTKVTVEGYIVGVPTSVYHVEQSNFSSNYALALADDPNETQQSDMIYIKLDSQYRSEYGLQNNPDNMGDFIEVSGERDDYFSHDGVEYVTSIQTKQDNGGNGNDGGDTSGSYYDSASGLTGSSLKTELHTIIDDHTELSYDDVWGALRVTDQDPYNSSNVLLLYTGRSQSKYENGGNIDDWNREHVWAKSHGDFGTTMGAGTDIHHLRPTDSTVNSSRGNKDFDNGGSAQGEAAGTYADADSWEPRDEVKGDVARMVFYMAVRYEGGSGEPDLEVANYTGTSGSQLGKLSTLKQWHEQDPVSTFEERRNDIIFSDYQGNRNPFIDHPEYVEQIW</sequence>
<evidence type="ECO:0000256" key="3">
    <source>
        <dbReference type="SAM" id="MobiDB-lite"/>
    </source>
</evidence>
<dbReference type="PANTHER" id="PTHR33607">
    <property type="entry name" value="ENDONUCLEASE-1"/>
    <property type="match status" value="1"/>
</dbReference>
<dbReference type="GO" id="GO:0004519">
    <property type="term" value="F:endonuclease activity"/>
    <property type="evidence" value="ECO:0007669"/>
    <property type="project" value="UniProtKB-KW"/>
</dbReference>
<dbReference type="InterPro" id="IPR044925">
    <property type="entry name" value="His-Me_finger_sf"/>
</dbReference>
<protein>
    <submittedName>
        <fullName evidence="6">Endonuclease</fullName>
    </submittedName>
</protein>
<evidence type="ECO:0000256" key="1">
    <source>
        <dbReference type="ARBA" id="ARBA00022722"/>
    </source>
</evidence>
<dbReference type="EMBL" id="JBHLTP010000013">
    <property type="protein sequence ID" value="MFC0525572.1"/>
    <property type="molecule type" value="Genomic_DNA"/>
</dbReference>
<evidence type="ECO:0000259" key="5">
    <source>
        <dbReference type="Pfam" id="PF19886"/>
    </source>
</evidence>